<gene>
    <name evidence="1" type="ORF">KUCAC02_002406</name>
</gene>
<evidence type="ECO:0000313" key="2">
    <source>
        <dbReference type="Proteomes" id="UP001057452"/>
    </source>
</evidence>
<comment type="caution">
    <text evidence="1">The sequence shown here is derived from an EMBL/GenBank/DDBJ whole genome shotgun (WGS) entry which is preliminary data.</text>
</comment>
<dbReference type="EMBL" id="CM043787">
    <property type="protein sequence ID" value="KAI4830799.1"/>
    <property type="molecule type" value="Genomic_DNA"/>
</dbReference>
<proteinExistence type="predicted"/>
<keyword evidence="2" id="KW-1185">Reference proteome</keyword>
<dbReference type="Proteomes" id="UP001057452">
    <property type="component" value="Chromosome 3"/>
</dbReference>
<name>A0ACB9XU82_CHAAC</name>
<accession>A0ACB9XU82</accession>
<protein>
    <submittedName>
        <fullName evidence="1">Uncharacterized protein</fullName>
    </submittedName>
</protein>
<reference evidence="1" key="1">
    <citation type="submission" date="2022-05" db="EMBL/GenBank/DDBJ databases">
        <title>Chromosome-level genome of Chaenocephalus aceratus.</title>
        <authorList>
            <person name="Park H."/>
        </authorList>
    </citation>
    <scope>NUCLEOTIDE SEQUENCE</scope>
    <source>
        <strain evidence="1">KU_202001</strain>
    </source>
</reference>
<sequence>MVLLSKINEDAIVDNLKKRYMDDYIFTYIGPVLISINPFKQMPYFGDKEVEMYQGAAQYENPPHIYALADNMYRNMMIDSENQCVIISGESGAGKTVAAKYIMGYISKVSGGGPKVQLIEGATAEQKGTLGITSLDYYTYLNQSGSYKVDDINDKSDFQETTHAMDVIGISSENNSMVLQIVAGVLHLGNITFKEAGNYAAVESEECK</sequence>
<organism evidence="1 2">
    <name type="scientific">Chaenocephalus aceratus</name>
    <name type="common">Blackfin icefish</name>
    <name type="synonym">Chaenichthys aceratus</name>
    <dbReference type="NCBI Taxonomy" id="36190"/>
    <lineage>
        <taxon>Eukaryota</taxon>
        <taxon>Metazoa</taxon>
        <taxon>Chordata</taxon>
        <taxon>Craniata</taxon>
        <taxon>Vertebrata</taxon>
        <taxon>Euteleostomi</taxon>
        <taxon>Actinopterygii</taxon>
        <taxon>Neopterygii</taxon>
        <taxon>Teleostei</taxon>
        <taxon>Neoteleostei</taxon>
        <taxon>Acanthomorphata</taxon>
        <taxon>Eupercaria</taxon>
        <taxon>Perciformes</taxon>
        <taxon>Notothenioidei</taxon>
        <taxon>Channichthyidae</taxon>
        <taxon>Chaenocephalus</taxon>
    </lineage>
</organism>
<evidence type="ECO:0000313" key="1">
    <source>
        <dbReference type="EMBL" id="KAI4830799.1"/>
    </source>
</evidence>